<name>A0ABS2NTG7_9FIRM</name>
<dbReference type="RefSeq" id="WP_204404092.1">
    <property type="nucleotide sequence ID" value="NZ_JAFBEE010000025.1"/>
</dbReference>
<comment type="caution">
    <text evidence="2">The sequence shown here is derived from an EMBL/GenBank/DDBJ whole genome shotgun (WGS) entry which is preliminary data.</text>
</comment>
<dbReference type="EMBL" id="JAFBEE010000025">
    <property type="protein sequence ID" value="MBM7616152.1"/>
    <property type="molecule type" value="Genomic_DNA"/>
</dbReference>
<dbReference type="InterPro" id="IPR052512">
    <property type="entry name" value="4CMD/NDH-1_regulator"/>
</dbReference>
<dbReference type="Proteomes" id="UP001314796">
    <property type="component" value="Unassembled WGS sequence"/>
</dbReference>
<dbReference type="PANTHER" id="PTHR33570">
    <property type="entry name" value="4-CARBOXYMUCONOLACTONE DECARBOXYLASE FAMILY PROTEIN"/>
    <property type="match status" value="1"/>
</dbReference>
<evidence type="ECO:0000259" key="1">
    <source>
        <dbReference type="Pfam" id="PF02627"/>
    </source>
</evidence>
<feature type="domain" description="Carboxymuconolactone decarboxylase-like" evidence="1">
    <location>
        <begin position="36"/>
        <end position="113"/>
    </location>
</feature>
<protein>
    <submittedName>
        <fullName evidence="2">4-carboxymuconolactone decarboxylase</fullName>
        <ecNumber evidence="2">4.1.1.44</ecNumber>
    </submittedName>
</protein>
<dbReference type="PANTHER" id="PTHR33570:SF10">
    <property type="entry name" value="GAMMA-CARBOXYMUCONOLACTONE DECARBOXYLASE"/>
    <property type="match status" value="1"/>
</dbReference>
<organism evidence="2 3">
    <name type="scientific">Alkaliphilus hydrothermalis</name>
    <dbReference type="NCBI Taxonomy" id="1482730"/>
    <lineage>
        <taxon>Bacteria</taxon>
        <taxon>Bacillati</taxon>
        <taxon>Bacillota</taxon>
        <taxon>Clostridia</taxon>
        <taxon>Peptostreptococcales</taxon>
        <taxon>Natronincolaceae</taxon>
        <taxon>Alkaliphilus</taxon>
    </lineage>
</organism>
<dbReference type="Pfam" id="PF02627">
    <property type="entry name" value="CMD"/>
    <property type="match status" value="1"/>
</dbReference>
<dbReference type="SUPFAM" id="SSF69118">
    <property type="entry name" value="AhpD-like"/>
    <property type="match status" value="1"/>
</dbReference>
<sequence>MKKNAYEEGMKIIDELVGEGKDDYLSKLDSIYEGLGDTIVEHLFGNLYSREGLDLRTRQLITIALLISDGNNEQLLFHTQCALNIGVTKQEIIEMMLQSATVIGLPKALSALKTVNVLFNL</sequence>
<dbReference type="GO" id="GO:0047575">
    <property type="term" value="F:4-carboxymuconolactone decarboxylase activity"/>
    <property type="evidence" value="ECO:0007669"/>
    <property type="project" value="UniProtKB-EC"/>
</dbReference>
<dbReference type="InterPro" id="IPR003779">
    <property type="entry name" value="CMD-like"/>
</dbReference>
<dbReference type="Gene3D" id="1.20.1290.10">
    <property type="entry name" value="AhpD-like"/>
    <property type="match status" value="1"/>
</dbReference>
<reference evidence="2 3" key="1">
    <citation type="submission" date="2021-01" db="EMBL/GenBank/DDBJ databases">
        <title>Genomic Encyclopedia of Type Strains, Phase IV (KMG-IV): sequencing the most valuable type-strain genomes for metagenomic binning, comparative biology and taxonomic classification.</title>
        <authorList>
            <person name="Goeker M."/>
        </authorList>
    </citation>
    <scope>NUCLEOTIDE SEQUENCE [LARGE SCALE GENOMIC DNA]</scope>
    <source>
        <strain evidence="2 3">DSM 25890</strain>
    </source>
</reference>
<evidence type="ECO:0000313" key="2">
    <source>
        <dbReference type="EMBL" id="MBM7616152.1"/>
    </source>
</evidence>
<proteinExistence type="predicted"/>
<dbReference type="InterPro" id="IPR029032">
    <property type="entry name" value="AhpD-like"/>
</dbReference>
<evidence type="ECO:0000313" key="3">
    <source>
        <dbReference type="Proteomes" id="UP001314796"/>
    </source>
</evidence>
<keyword evidence="3" id="KW-1185">Reference proteome</keyword>
<dbReference type="EC" id="4.1.1.44" evidence="2"/>
<accession>A0ABS2NTG7</accession>
<gene>
    <name evidence="2" type="ORF">JOC73_002728</name>
</gene>
<keyword evidence="2" id="KW-0456">Lyase</keyword>